<name>A0A927MK09_9ACTN</name>
<comment type="caution">
    <text evidence="3">The sequence shown here is derived from an EMBL/GenBank/DDBJ whole genome shotgun (WGS) entry which is preliminary data.</text>
</comment>
<evidence type="ECO:0000313" key="4">
    <source>
        <dbReference type="Proteomes" id="UP000649753"/>
    </source>
</evidence>
<feature type="region of interest" description="Disordered" evidence="1">
    <location>
        <begin position="1"/>
        <end position="24"/>
    </location>
</feature>
<feature type="compositionally biased region" description="Low complexity" evidence="1">
    <location>
        <begin position="1"/>
        <end position="13"/>
    </location>
</feature>
<dbReference type="Gene3D" id="3.20.20.100">
    <property type="entry name" value="NADP-dependent oxidoreductase domain"/>
    <property type="match status" value="1"/>
</dbReference>
<gene>
    <name evidence="3" type="ORF">H4W31_008218</name>
</gene>
<dbReference type="InterPro" id="IPR023210">
    <property type="entry name" value="NADP_OxRdtase_dom"/>
</dbReference>
<dbReference type="AlphaFoldDB" id="A0A927MK09"/>
<evidence type="ECO:0000256" key="1">
    <source>
        <dbReference type="SAM" id="MobiDB-lite"/>
    </source>
</evidence>
<dbReference type="PANTHER" id="PTHR43638:SF3">
    <property type="entry name" value="ALDEHYDE REDUCTASE"/>
    <property type="match status" value="1"/>
</dbReference>
<dbReference type="SUPFAM" id="SSF51430">
    <property type="entry name" value="NAD(P)-linked oxidoreductase"/>
    <property type="match status" value="1"/>
</dbReference>
<sequence>MTPEQQTEQQPQPSAGRESAAWRPNRREIIRAGGIGAAAIVGAGLAAGPAQGQSRRAGTETTPTETTPTETELITRTIPGSQQRLPAIGLGTFMTFDSLPGRGRDTHAEIVRTFWQAGGRVFDSSPVYGAAEANLGRAAAELRINDRMFVADKIWSTGDYLWDVQHAEYSLSRSMRRLSRRAPLDVVHCHSLVNVDVVVPLLHALKKEGRIRRLGISHHDPSYFPQLASWLERGALDVVQVHYSIHTRAAEERILPAAQERGVAVLVNMPLEKARLHRVVAGRPVPDFAREAGMHTWAEYFLKWVIAHPAVTCALPATSNPAHLAENVAAMRGQLPDPDMRERMRRHLETFPGFDQIGTMPWYPEKNYPGLVSRAQEALRRRSPWWP</sequence>
<dbReference type="Pfam" id="PF00248">
    <property type="entry name" value="Aldo_ket_red"/>
    <property type="match status" value="1"/>
</dbReference>
<proteinExistence type="predicted"/>
<evidence type="ECO:0000259" key="2">
    <source>
        <dbReference type="Pfam" id="PF00248"/>
    </source>
</evidence>
<evidence type="ECO:0000313" key="3">
    <source>
        <dbReference type="EMBL" id="MBE1492580.1"/>
    </source>
</evidence>
<keyword evidence="4" id="KW-1185">Reference proteome</keyword>
<dbReference type="Proteomes" id="UP000649753">
    <property type="component" value="Unassembled WGS sequence"/>
</dbReference>
<dbReference type="PANTHER" id="PTHR43638">
    <property type="entry name" value="OXIDOREDUCTASE, ALDO/KETO REDUCTASE FAMILY PROTEIN"/>
    <property type="match status" value="1"/>
</dbReference>
<dbReference type="InterPro" id="IPR006311">
    <property type="entry name" value="TAT_signal"/>
</dbReference>
<feature type="region of interest" description="Disordered" evidence="1">
    <location>
        <begin position="48"/>
        <end position="71"/>
    </location>
</feature>
<dbReference type="CDD" id="cd19095">
    <property type="entry name" value="AKR_PA4992-like"/>
    <property type="match status" value="1"/>
</dbReference>
<dbReference type="RefSeq" id="WP_192771462.1">
    <property type="nucleotide sequence ID" value="NZ_JADBEB010000001.1"/>
</dbReference>
<accession>A0A927MK09</accession>
<feature type="domain" description="NADP-dependent oxidoreductase" evidence="2">
    <location>
        <begin position="88"/>
        <end position="341"/>
    </location>
</feature>
<protein>
    <submittedName>
        <fullName evidence="3">Diketogulonate reductase-like aldo/keto reductase</fullName>
    </submittedName>
</protein>
<reference evidence="3" key="1">
    <citation type="submission" date="2020-10" db="EMBL/GenBank/DDBJ databases">
        <title>Sequencing the genomes of 1000 actinobacteria strains.</title>
        <authorList>
            <person name="Klenk H.-P."/>
        </authorList>
    </citation>
    <scope>NUCLEOTIDE SEQUENCE</scope>
    <source>
        <strain evidence="3">DSM 46832</strain>
    </source>
</reference>
<dbReference type="PROSITE" id="PS51318">
    <property type="entry name" value="TAT"/>
    <property type="match status" value="1"/>
</dbReference>
<dbReference type="InterPro" id="IPR036812">
    <property type="entry name" value="NAD(P)_OxRdtase_dom_sf"/>
</dbReference>
<dbReference type="EMBL" id="JADBEB010000001">
    <property type="protein sequence ID" value="MBE1492580.1"/>
    <property type="molecule type" value="Genomic_DNA"/>
</dbReference>
<organism evidence="3 4">
    <name type="scientific">Plantactinospora soyae</name>
    <dbReference type="NCBI Taxonomy" id="1544732"/>
    <lineage>
        <taxon>Bacteria</taxon>
        <taxon>Bacillati</taxon>
        <taxon>Actinomycetota</taxon>
        <taxon>Actinomycetes</taxon>
        <taxon>Micromonosporales</taxon>
        <taxon>Micromonosporaceae</taxon>
        <taxon>Plantactinospora</taxon>
    </lineage>
</organism>